<dbReference type="KEGG" id="vcr:VC395_A1059"/>
<dbReference type="EC" id="2.5.1.54" evidence="8"/>
<evidence type="ECO:0000259" key="9">
    <source>
        <dbReference type="Pfam" id="PF00793"/>
    </source>
</evidence>
<dbReference type="EMBL" id="CP000626">
    <property type="protein sequence ID" value="ABQ18394.1"/>
    <property type="molecule type" value="Genomic_DNA"/>
</dbReference>
<keyword evidence="6 8" id="KW-0057">Aromatic amino acid biosynthesis</keyword>
<evidence type="ECO:0000256" key="2">
    <source>
        <dbReference type="ARBA" id="ARBA00004688"/>
    </source>
</evidence>
<dbReference type="GO" id="GO:0005737">
    <property type="term" value="C:cytoplasm"/>
    <property type="evidence" value="ECO:0007669"/>
    <property type="project" value="TreeGrafter"/>
</dbReference>
<dbReference type="AlphaFoldDB" id="A0A0H3AEW2"/>
<dbReference type="PATRIC" id="fig|345073.21.peg.3782"/>
<evidence type="ECO:0000313" key="11">
    <source>
        <dbReference type="Proteomes" id="UP000000249"/>
    </source>
</evidence>
<dbReference type="GO" id="GO:0008652">
    <property type="term" value="P:amino acid biosynthetic process"/>
    <property type="evidence" value="ECO:0007669"/>
    <property type="project" value="UniProtKB-KW"/>
</dbReference>
<dbReference type="InterPro" id="IPR006218">
    <property type="entry name" value="DAHP1/KDSA"/>
</dbReference>
<dbReference type="eggNOG" id="COG0722">
    <property type="taxonomic scope" value="Bacteria"/>
</dbReference>
<dbReference type="GO" id="GO:0009423">
    <property type="term" value="P:chorismate biosynthetic process"/>
    <property type="evidence" value="ECO:0007669"/>
    <property type="project" value="UniProtKB-UniPathway"/>
</dbReference>
<evidence type="ECO:0000256" key="4">
    <source>
        <dbReference type="ARBA" id="ARBA00022605"/>
    </source>
</evidence>
<dbReference type="PIRSF" id="PIRSF001361">
    <property type="entry name" value="DAHP_synthase"/>
    <property type="match status" value="1"/>
</dbReference>
<evidence type="ECO:0000256" key="6">
    <source>
        <dbReference type="ARBA" id="ARBA00023141"/>
    </source>
</evidence>
<dbReference type="Proteomes" id="UP000000249">
    <property type="component" value="Chromosome 2"/>
</dbReference>
<keyword evidence="5 8" id="KW-0808">Transferase</keyword>
<dbReference type="GO" id="GO:0009073">
    <property type="term" value="P:aromatic amino acid family biosynthetic process"/>
    <property type="evidence" value="ECO:0007669"/>
    <property type="project" value="UniProtKB-KW"/>
</dbReference>
<gene>
    <name evidence="10" type="primary">aroG</name>
    <name evidence="10" type="ordered locus">VC0395_0205</name>
</gene>
<dbReference type="KEGG" id="vco:VC0395_0205"/>
<evidence type="ECO:0000256" key="8">
    <source>
        <dbReference type="PIRNR" id="PIRNR001361"/>
    </source>
</evidence>
<organism evidence="10 11">
    <name type="scientific">Vibrio cholerae serotype O1 (strain ATCC 39541 / Classical Ogawa 395 / O395)</name>
    <dbReference type="NCBI Taxonomy" id="345073"/>
    <lineage>
        <taxon>Bacteria</taxon>
        <taxon>Pseudomonadati</taxon>
        <taxon>Pseudomonadota</taxon>
        <taxon>Gammaproteobacteria</taxon>
        <taxon>Vibrionales</taxon>
        <taxon>Vibrionaceae</taxon>
        <taxon>Vibrio</taxon>
    </lineage>
</organism>
<dbReference type="PANTHER" id="PTHR21225">
    <property type="entry name" value="PHOSPHO-2-DEHYDRO-3-DEOXYHEPTONATE ALDOLASE DAHP SYNTHETASE"/>
    <property type="match status" value="1"/>
</dbReference>
<dbReference type="FunFam" id="3.20.20.70:FF:000005">
    <property type="entry name" value="Phospho-2-dehydro-3-deoxyheptonate aldolase"/>
    <property type="match status" value="1"/>
</dbReference>
<dbReference type="GO" id="GO:0003849">
    <property type="term" value="F:3-deoxy-7-phosphoheptulonate synthase activity"/>
    <property type="evidence" value="ECO:0007669"/>
    <property type="project" value="UniProtKB-EC"/>
</dbReference>
<accession>A0A0H3AEW2</accession>
<evidence type="ECO:0000256" key="1">
    <source>
        <dbReference type="ARBA" id="ARBA00003726"/>
    </source>
</evidence>
<keyword evidence="4 8" id="KW-0028">Amino-acid biosynthesis</keyword>
<dbReference type="NCBIfam" id="NF006723">
    <property type="entry name" value="PRK09261.1-1"/>
    <property type="match status" value="1"/>
</dbReference>
<dbReference type="InterPro" id="IPR013785">
    <property type="entry name" value="Aldolase_TIM"/>
</dbReference>
<dbReference type="Gene3D" id="3.20.20.70">
    <property type="entry name" value="Aldolase class I"/>
    <property type="match status" value="1"/>
</dbReference>
<dbReference type="PANTHER" id="PTHR21225:SF12">
    <property type="entry name" value="PHOSPHO-2-DEHYDRO-3-DEOXYHEPTONATE ALDOLASE, TYROSINE-INHIBITED"/>
    <property type="match status" value="1"/>
</dbReference>
<proteinExistence type="inferred from homology"/>
<dbReference type="UniPathway" id="UPA00053">
    <property type="reaction ID" value="UER00084"/>
</dbReference>
<sequence>MRYFSSADKLPEETTGAVITKAGAVDWQGNQKVKEEVTMFQTDDVKIKKIKELLPPVAVLEKFPATETASSTTFQAREAIHNMLQDKDDRLLVVIGPCSIHDPKAAIEYGQRLKALRDELSGQLEIVMRVYFEKPRTTVGWKGLINDPYLNDTYEINDGLRMGRKLLLDLTDMGMPTASEFLDMITPQYVADLISWGAIGARTTESQVHRELASGLSCPVGFKNGTDGNIKIASDAIRSAGASHHFLSVTKFGHSAIVETAGNPDCHIILRGGKEPNYSAAHVSNIKQELEVAGLPQKVMIDFSHANSSKQFKRQMVVAEDVAAQIAQGEHAIFGVMIESHLVEGRQDLTPGCNLTYGQSITDACIGWEDTETVLRQLAAAIEARRQR</sequence>
<dbReference type="NCBIfam" id="NF009395">
    <property type="entry name" value="PRK12755.1"/>
    <property type="match status" value="1"/>
</dbReference>
<dbReference type="InterPro" id="IPR006219">
    <property type="entry name" value="DAHP_synth_1"/>
</dbReference>
<name>A0A0H3AEW2_VIBC3</name>
<comment type="function">
    <text evidence="1 8">Stereospecific condensation of phosphoenolpyruvate (PEP) and D-erythrose-4-phosphate (E4P) giving rise to 3-deoxy-D-arabino-heptulosonate-7-phosphate (DAHP).</text>
</comment>
<comment type="pathway">
    <text evidence="2 8">Metabolic intermediate biosynthesis; chorismate biosynthesis; chorismate from D-erythrose 4-phosphate and phosphoenolpyruvate: step 1/7.</text>
</comment>
<feature type="domain" description="DAHP synthetase I/KDSA" evidence="9">
    <location>
        <begin position="82"/>
        <end position="375"/>
    </location>
</feature>
<reference evidence="10 11" key="1">
    <citation type="submission" date="2007-03" db="EMBL/GenBank/DDBJ databases">
        <authorList>
            <person name="Heidelberg J."/>
        </authorList>
    </citation>
    <scope>NUCLEOTIDE SEQUENCE [LARGE SCALE GENOMIC DNA]</scope>
    <source>
        <strain evidence="11">ATCC 39541 / Classical Ogawa 395 / O395</strain>
    </source>
</reference>
<comment type="catalytic activity">
    <reaction evidence="7 8">
        <text>D-erythrose 4-phosphate + phosphoenolpyruvate + H2O = 7-phospho-2-dehydro-3-deoxy-D-arabino-heptonate + phosphate</text>
        <dbReference type="Rhea" id="RHEA:14717"/>
        <dbReference type="ChEBI" id="CHEBI:15377"/>
        <dbReference type="ChEBI" id="CHEBI:16897"/>
        <dbReference type="ChEBI" id="CHEBI:43474"/>
        <dbReference type="ChEBI" id="CHEBI:58394"/>
        <dbReference type="ChEBI" id="CHEBI:58702"/>
        <dbReference type="EC" id="2.5.1.54"/>
    </reaction>
</comment>
<dbReference type="Pfam" id="PF00793">
    <property type="entry name" value="DAHP_synth_1"/>
    <property type="match status" value="1"/>
</dbReference>
<evidence type="ECO:0000313" key="10">
    <source>
        <dbReference type="EMBL" id="ABQ18394.1"/>
    </source>
</evidence>
<evidence type="ECO:0000256" key="7">
    <source>
        <dbReference type="ARBA" id="ARBA00047508"/>
    </source>
</evidence>
<dbReference type="GO" id="GO:0042802">
    <property type="term" value="F:identical protein binding"/>
    <property type="evidence" value="ECO:0007669"/>
    <property type="project" value="UniProtKB-ARBA"/>
</dbReference>
<evidence type="ECO:0000256" key="3">
    <source>
        <dbReference type="ARBA" id="ARBA00007985"/>
    </source>
</evidence>
<comment type="similarity">
    <text evidence="3 8">Belongs to the class-I DAHP synthase family.</text>
</comment>
<protein>
    <recommendedName>
        <fullName evidence="8">Phospho-2-dehydro-3-deoxyheptonate aldolase</fullName>
        <ecNumber evidence="8">2.5.1.54</ecNumber>
    </recommendedName>
</protein>
<dbReference type="NCBIfam" id="TIGR00034">
    <property type="entry name" value="aroFGH"/>
    <property type="match status" value="1"/>
</dbReference>
<evidence type="ECO:0000256" key="5">
    <source>
        <dbReference type="ARBA" id="ARBA00022679"/>
    </source>
</evidence>
<dbReference type="SUPFAM" id="SSF51569">
    <property type="entry name" value="Aldolase"/>
    <property type="match status" value="1"/>
</dbReference>
<dbReference type="NCBIfam" id="NF009396">
    <property type="entry name" value="PRK12756.1"/>
    <property type="match status" value="1"/>
</dbReference>